<feature type="compositionally biased region" description="Polar residues" evidence="1">
    <location>
        <begin position="147"/>
        <end position="157"/>
    </location>
</feature>
<dbReference type="EMBL" id="CH445336">
    <property type="protein sequence ID" value="EAT84375.1"/>
    <property type="molecule type" value="Genomic_DNA"/>
</dbReference>
<dbReference type="KEGG" id="pno:SNOG_08099"/>
<dbReference type="InParanoid" id="Q0UJG5"/>
<evidence type="ECO:0000313" key="3">
    <source>
        <dbReference type="Proteomes" id="UP000001055"/>
    </source>
</evidence>
<name>Q0UJG5_PHANO</name>
<feature type="region of interest" description="Disordered" evidence="1">
    <location>
        <begin position="89"/>
        <end position="110"/>
    </location>
</feature>
<evidence type="ECO:0000256" key="1">
    <source>
        <dbReference type="SAM" id="MobiDB-lite"/>
    </source>
</evidence>
<gene>
    <name evidence="2" type="ORF">SNOG_08099</name>
</gene>
<dbReference type="Proteomes" id="UP000001055">
    <property type="component" value="Unassembled WGS sequence"/>
</dbReference>
<sequence length="189" mass="20859">MATMLMCVHIQGPTKVFSTKTKAFLLLPHWTGDSEALMEYRDSRFETPEAFDAHHTPHCDSTLYQTAVKDPRPPRSCEVGVGDRRSEWEKLPVRRRTGAMSNQKRKADGHVEDLSSIAVESESRPTSALWATLPRSTNGLHPATKPGKSSASQSGSGRDQRLCNVNDEASIDALALQEASISQLYNPKP</sequence>
<proteinExistence type="predicted"/>
<feature type="region of interest" description="Disordered" evidence="1">
    <location>
        <begin position="123"/>
        <end position="164"/>
    </location>
</feature>
<accession>Q0UJG5</accession>
<evidence type="ECO:0000313" key="2">
    <source>
        <dbReference type="EMBL" id="EAT84375.1"/>
    </source>
</evidence>
<organism evidence="2 3">
    <name type="scientific">Phaeosphaeria nodorum (strain SN15 / ATCC MYA-4574 / FGSC 10173)</name>
    <name type="common">Glume blotch fungus</name>
    <name type="synonym">Parastagonospora nodorum</name>
    <dbReference type="NCBI Taxonomy" id="321614"/>
    <lineage>
        <taxon>Eukaryota</taxon>
        <taxon>Fungi</taxon>
        <taxon>Dikarya</taxon>
        <taxon>Ascomycota</taxon>
        <taxon>Pezizomycotina</taxon>
        <taxon>Dothideomycetes</taxon>
        <taxon>Pleosporomycetidae</taxon>
        <taxon>Pleosporales</taxon>
        <taxon>Pleosporineae</taxon>
        <taxon>Phaeosphaeriaceae</taxon>
        <taxon>Parastagonospora</taxon>
    </lineage>
</organism>
<dbReference type="AlphaFoldDB" id="Q0UJG5"/>
<protein>
    <submittedName>
        <fullName evidence="2">Uncharacterized protein</fullName>
    </submittedName>
</protein>
<dbReference type="RefSeq" id="XP_001798425.1">
    <property type="nucleotide sequence ID" value="XM_001798373.1"/>
</dbReference>
<reference evidence="3" key="1">
    <citation type="journal article" date="2007" name="Plant Cell">
        <title>Dothideomycete-plant interactions illuminated by genome sequencing and EST analysis of the wheat pathogen Stagonospora nodorum.</title>
        <authorList>
            <person name="Hane J.K."/>
            <person name="Lowe R.G."/>
            <person name="Solomon P.S."/>
            <person name="Tan K.C."/>
            <person name="Schoch C.L."/>
            <person name="Spatafora J.W."/>
            <person name="Crous P.W."/>
            <person name="Kodira C."/>
            <person name="Birren B.W."/>
            <person name="Galagan J.E."/>
            <person name="Torriani S.F."/>
            <person name="McDonald B.A."/>
            <person name="Oliver R.P."/>
        </authorList>
    </citation>
    <scope>NUCLEOTIDE SEQUENCE [LARGE SCALE GENOMIC DNA]</scope>
    <source>
        <strain evidence="3">SN15 / ATCC MYA-4574 / FGSC 10173</strain>
    </source>
</reference>
<dbReference type="GeneID" id="5975323"/>